<dbReference type="Proteomes" id="UP001335325">
    <property type="component" value="Chromosome"/>
</dbReference>
<evidence type="ECO:0000313" key="2">
    <source>
        <dbReference type="EMBL" id="WSD08570.1"/>
    </source>
</evidence>
<dbReference type="EMBL" id="CP109134">
    <property type="protein sequence ID" value="WSD08570.1"/>
    <property type="molecule type" value="Genomic_DNA"/>
</dbReference>
<keyword evidence="3" id="KW-1185">Reference proteome</keyword>
<feature type="compositionally biased region" description="Low complexity" evidence="1">
    <location>
        <begin position="116"/>
        <end position="145"/>
    </location>
</feature>
<evidence type="ECO:0000256" key="1">
    <source>
        <dbReference type="SAM" id="MobiDB-lite"/>
    </source>
</evidence>
<evidence type="ECO:0008006" key="4">
    <source>
        <dbReference type="Google" id="ProtNLM"/>
    </source>
</evidence>
<dbReference type="RefSeq" id="WP_326754449.1">
    <property type="nucleotide sequence ID" value="NZ_CP109134.1"/>
</dbReference>
<feature type="region of interest" description="Disordered" evidence="1">
    <location>
        <begin position="87"/>
        <end position="152"/>
    </location>
</feature>
<proteinExistence type="predicted"/>
<reference evidence="2 3" key="1">
    <citation type="submission" date="2022-10" db="EMBL/GenBank/DDBJ databases">
        <title>The complete genomes of actinobacterial strains from the NBC collection.</title>
        <authorList>
            <person name="Joergensen T.S."/>
            <person name="Alvarez Arevalo M."/>
            <person name="Sterndorff E.B."/>
            <person name="Faurdal D."/>
            <person name="Vuksanovic O."/>
            <person name="Mourched A.-S."/>
            <person name="Charusanti P."/>
            <person name="Shaw S."/>
            <person name="Blin K."/>
            <person name="Weber T."/>
        </authorList>
    </citation>
    <scope>NUCLEOTIDE SEQUENCE [LARGE SCALE GENOMIC DNA]</scope>
    <source>
        <strain evidence="2 3">NBC 01753</strain>
    </source>
</reference>
<accession>A0ABZ1GRN4</accession>
<sequence length="152" mass="15476">MSTPETSRFVRLRVDLVLEVDDADAVTGAALARIADDGDLSAEERAPAQDAVAADTAEALAYLVDPFGLVGDVPGVELQQASWSSERIAYDPDAPEWDLDEEGDEFYDGGFDDASDGASDGALGSASDGALGSASDGALGSAMGDVSGESGR</sequence>
<feature type="compositionally biased region" description="Acidic residues" evidence="1">
    <location>
        <begin position="93"/>
        <end position="115"/>
    </location>
</feature>
<dbReference type="GeneID" id="91545796"/>
<gene>
    <name evidence="2" type="ORF">OIE73_24480</name>
</gene>
<protein>
    <recommendedName>
        <fullName evidence="4">DNA primase</fullName>
    </recommendedName>
</protein>
<name>A0ABZ1GRN4_9ACTN</name>
<evidence type="ECO:0000313" key="3">
    <source>
        <dbReference type="Proteomes" id="UP001335325"/>
    </source>
</evidence>
<organism evidence="2 3">
    <name type="scientific">Streptomyces hirsutus</name>
    <dbReference type="NCBI Taxonomy" id="35620"/>
    <lineage>
        <taxon>Bacteria</taxon>
        <taxon>Bacillati</taxon>
        <taxon>Actinomycetota</taxon>
        <taxon>Actinomycetes</taxon>
        <taxon>Kitasatosporales</taxon>
        <taxon>Streptomycetaceae</taxon>
        <taxon>Streptomyces</taxon>
    </lineage>
</organism>